<evidence type="ECO:0000256" key="4">
    <source>
        <dbReference type="ARBA" id="ARBA00022989"/>
    </source>
</evidence>
<keyword evidence="5 6" id="KW-0472">Membrane</keyword>
<evidence type="ECO:0000256" key="6">
    <source>
        <dbReference type="RuleBase" id="RU368066"/>
    </source>
</evidence>
<dbReference type="Proteomes" id="UP000015354">
    <property type="component" value="Unassembled WGS sequence"/>
</dbReference>
<dbReference type="GO" id="GO:0005886">
    <property type="term" value="C:plasma membrane"/>
    <property type="evidence" value="ECO:0007669"/>
    <property type="project" value="UniProtKB-SubCell"/>
</dbReference>
<evidence type="ECO:0000313" key="9">
    <source>
        <dbReference type="Proteomes" id="UP000015354"/>
    </source>
</evidence>
<evidence type="ECO:0000256" key="2">
    <source>
        <dbReference type="ARBA" id="ARBA00007168"/>
    </source>
</evidence>
<feature type="region of interest" description="Disordered" evidence="7">
    <location>
        <begin position="283"/>
        <end position="313"/>
    </location>
</feature>
<dbReference type="GO" id="GO:0022857">
    <property type="term" value="F:transmembrane transporter activity"/>
    <property type="evidence" value="ECO:0007669"/>
    <property type="project" value="UniProtKB-UniRule"/>
</dbReference>
<comment type="function">
    <text evidence="6">Choline transporter.</text>
</comment>
<sequence>MAVWGGVNLHRYHRIVAYVDTTLPSGDVVRTDHGAVRLAHGLGAWSLALCMGCATGASCATVSLFYAAVLTRPAAGIALGGGAAALATLAAGVLLLCEGAVVAGALALLLAPFPLFWLLLGRPSLALTTAFLATSGRVVRLRARACAAAGGLLTVLLLLLATCWCCAAYPCVDRIAAEAGGPADYVALVGFLLVLLWAGEVCGNLLCLFACEITAMWYYAGRLPVPDAVYDDGWRRAGTSLGSVCLGSLLQWLMQYLFIFVTRGAATEPPSVRSVIARRVRDGVTPPRAPRAGRRHPPRAPLQPLRAGAGGGERHALHPGGGAHVGADAGVLADALLQQRLSHQPDPRRARLRRRERCRRRRLRGRAQRRLCGRGGVARVRAARRAARAAEGLRAGALRLLRRGAGRAIGGRRGALPCTA</sequence>
<proteinExistence type="inferred from homology"/>
<keyword evidence="9" id="KW-1185">Reference proteome</keyword>
<reference evidence="8 9" key="1">
    <citation type="journal article" date="2013" name="PLoS ONE">
        <title>Predicting the Proteins of Angomonas deanei, Strigomonas culicis and Their Respective Endosymbionts Reveals New Aspects of the Trypanosomatidae Family.</title>
        <authorList>
            <person name="Motta M.C."/>
            <person name="Martins A.C."/>
            <person name="de Souza S.S."/>
            <person name="Catta-Preta C.M."/>
            <person name="Silva R."/>
            <person name="Klein C.C."/>
            <person name="de Almeida L.G."/>
            <person name="de Lima Cunha O."/>
            <person name="Ciapina L.P."/>
            <person name="Brocchi M."/>
            <person name="Colabardini A.C."/>
            <person name="de Araujo Lima B."/>
            <person name="Machado C.R."/>
            <person name="de Almeida Soares C.M."/>
            <person name="Probst C.M."/>
            <person name="de Menezes C.B."/>
            <person name="Thompson C.E."/>
            <person name="Bartholomeu D.C."/>
            <person name="Gradia D.F."/>
            <person name="Pavoni D.P."/>
            <person name="Grisard E.C."/>
            <person name="Fantinatti-Garboggini F."/>
            <person name="Marchini F.K."/>
            <person name="Rodrigues-Luiz G.F."/>
            <person name="Wagner G."/>
            <person name="Goldman G.H."/>
            <person name="Fietto J.L."/>
            <person name="Elias M.C."/>
            <person name="Goldman M.H."/>
            <person name="Sagot M.F."/>
            <person name="Pereira M."/>
            <person name="Stoco P.H."/>
            <person name="de Mendonca-Neto R.P."/>
            <person name="Teixeira S.M."/>
            <person name="Maciel T.E."/>
            <person name="de Oliveira Mendes T.A."/>
            <person name="Urmenyi T.P."/>
            <person name="de Souza W."/>
            <person name="Schenkman S."/>
            <person name="de Vasconcelos A.T."/>
        </authorList>
    </citation>
    <scope>NUCLEOTIDE SEQUENCE [LARGE SCALE GENOMIC DNA]</scope>
</reference>
<evidence type="ECO:0000256" key="5">
    <source>
        <dbReference type="ARBA" id="ARBA00023136"/>
    </source>
</evidence>
<feature type="transmembrane region" description="Helical" evidence="6">
    <location>
        <begin position="182"/>
        <end position="198"/>
    </location>
</feature>
<keyword evidence="4 6" id="KW-1133">Transmembrane helix</keyword>
<accession>S9TGL0</accession>
<feature type="transmembrane region" description="Helical" evidence="6">
    <location>
        <begin position="145"/>
        <end position="170"/>
    </location>
</feature>
<evidence type="ECO:0000256" key="3">
    <source>
        <dbReference type="ARBA" id="ARBA00022692"/>
    </source>
</evidence>
<evidence type="ECO:0000256" key="1">
    <source>
        <dbReference type="ARBA" id="ARBA00004141"/>
    </source>
</evidence>
<feature type="transmembrane region" description="Helical" evidence="6">
    <location>
        <begin position="44"/>
        <end position="71"/>
    </location>
</feature>
<gene>
    <name evidence="8" type="ORF">STCU_11986</name>
</gene>
<keyword evidence="3 6" id="KW-0812">Transmembrane</keyword>
<comment type="subcellular location">
    <subcellularLocation>
        <location evidence="6">Cell membrane</location>
        <topology evidence="6">Multi-pass membrane protein</topology>
    </subcellularLocation>
    <subcellularLocation>
        <location evidence="1">Membrane</location>
        <topology evidence="1">Multi-pass membrane protein</topology>
    </subcellularLocation>
</comment>
<name>S9TGL0_9TRYP</name>
<dbReference type="Pfam" id="PF04515">
    <property type="entry name" value="Choline_transpo"/>
    <property type="match status" value="1"/>
</dbReference>
<protein>
    <recommendedName>
        <fullName evidence="6">Choline transporter-like protein</fullName>
    </recommendedName>
</protein>
<dbReference type="AlphaFoldDB" id="S9TGL0"/>
<organism evidence="8 9">
    <name type="scientific">Strigomonas culicis</name>
    <dbReference type="NCBI Taxonomy" id="28005"/>
    <lineage>
        <taxon>Eukaryota</taxon>
        <taxon>Discoba</taxon>
        <taxon>Euglenozoa</taxon>
        <taxon>Kinetoplastea</taxon>
        <taxon>Metakinetoplastina</taxon>
        <taxon>Trypanosomatida</taxon>
        <taxon>Trypanosomatidae</taxon>
        <taxon>Strigomonadinae</taxon>
        <taxon>Strigomonas</taxon>
    </lineage>
</organism>
<dbReference type="InterPro" id="IPR007603">
    <property type="entry name" value="Choline_transptr-like"/>
</dbReference>
<comment type="similarity">
    <text evidence="2 6">Belongs to the CTL (choline transporter-like) family.</text>
</comment>
<evidence type="ECO:0000313" key="8">
    <source>
        <dbReference type="EMBL" id="EPY15488.1"/>
    </source>
</evidence>
<feature type="transmembrane region" description="Helical" evidence="6">
    <location>
        <begin position="83"/>
        <end position="109"/>
    </location>
</feature>
<comment type="caution">
    <text evidence="6">Lacks conserved residue(s) required for the propagation of feature annotation.</text>
</comment>
<evidence type="ECO:0000256" key="7">
    <source>
        <dbReference type="SAM" id="MobiDB-lite"/>
    </source>
</evidence>
<dbReference type="EMBL" id="ATMH01012038">
    <property type="protein sequence ID" value="EPY15488.1"/>
    <property type="molecule type" value="Genomic_DNA"/>
</dbReference>
<comment type="caution">
    <text evidence="8">The sequence shown here is derived from an EMBL/GenBank/DDBJ whole genome shotgun (WGS) entry which is preliminary data.</text>
</comment>